<dbReference type="RefSeq" id="WP_344959289.1">
    <property type="nucleotide sequence ID" value="NZ_BAAAZG010000086.1"/>
</dbReference>
<dbReference type="CDD" id="cd13432">
    <property type="entry name" value="LDT_IgD_like_2"/>
    <property type="match status" value="1"/>
</dbReference>
<keyword evidence="4 7" id="KW-0573">Peptidoglycan synthesis</keyword>
<dbReference type="PROSITE" id="PS52029">
    <property type="entry name" value="LD_TPASE"/>
    <property type="match status" value="1"/>
</dbReference>
<keyword evidence="8" id="KW-0732">Signal</keyword>
<feature type="active site" description="Proton donor/acceptor" evidence="7">
    <location>
        <position position="340"/>
    </location>
</feature>
<evidence type="ECO:0000259" key="9">
    <source>
        <dbReference type="PROSITE" id="PS52029"/>
    </source>
</evidence>
<evidence type="ECO:0000256" key="8">
    <source>
        <dbReference type="SAM" id="SignalP"/>
    </source>
</evidence>
<evidence type="ECO:0000256" key="5">
    <source>
        <dbReference type="ARBA" id="ARBA00023315"/>
    </source>
</evidence>
<dbReference type="InterPro" id="IPR005490">
    <property type="entry name" value="LD_TPept_cat_dom"/>
</dbReference>
<dbReference type="PANTHER" id="PTHR30582:SF2">
    <property type="entry name" value="L,D-TRANSPEPTIDASE YCIB-RELATED"/>
    <property type="match status" value="1"/>
</dbReference>
<dbReference type="InterPro" id="IPR041280">
    <property type="entry name" value="Big_10"/>
</dbReference>
<evidence type="ECO:0000256" key="4">
    <source>
        <dbReference type="ARBA" id="ARBA00022984"/>
    </source>
</evidence>
<keyword evidence="3 7" id="KW-0133">Cell shape</keyword>
<gene>
    <name evidence="10" type="primary">ldtMt2</name>
    <name evidence="10" type="ORF">GCM10022214_86370</name>
</gene>
<evidence type="ECO:0000256" key="6">
    <source>
        <dbReference type="ARBA" id="ARBA00023316"/>
    </source>
</evidence>
<sequence>MLRRGNARTWRNWTAGGAAATLAAALTALATCGGGGEETGGDGRAARAFGAAAAPSVPPPILITPAHGTRGVRPDRRVVVTARRGTLRRVVVRAADGTRAPGRMSRDRRTWRTRWTLRPGTAYTVDSTGVERDRPTAATARFSTLRPQATFGIADVTPRAGEAVGVGMPVIVVFDRPVLDRAAVERSLELRMSRPVPGAWRWLDGRQVVFRPRRFWPAGQRVALVAHTAGVRAAPGVYGRSDHATGFHVGPSRISTVDVPRHRMTVRVNGRPVRSAGISAGKGGVRKYTTTSGVHLTMGKADPVVMSSAWMGVTDRKDPRYYKKTVRHAVQISSSGEYVHSAPWSVRSQGRANVSHGCVNASPEFARWFYGQSLRGDVVTILGTDRPLEWHNGWGYWQLPWSVWRAGSALKHPVRPSRL</sequence>
<evidence type="ECO:0000313" key="11">
    <source>
        <dbReference type="Proteomes" id="UP001500683"/>
    </source>
</evidence>
<feature type="domain" description="L,D-TPase catalytic" evidence="9">
    <location>
        <begin position="253"/>
        <end position="382"/>
    </location>
</feature>
<dbReference type="Gene3D" id="2.40.440.10">
    <property type="entry name" value="L,D-transpeptidase catalytic domain-like"/>
    <property type="match status" value="1"/>
</dbReference>
<dbReference type="Gene3D" id="2.60.40.3710">
    <property type="match status" value="1"/>
</dbReference>
<comment type="pathway">
    <text evidence="1 7">Cell wall biogenesis; peptidoglycan biosynthesis.</text>
</comment>
<name>A0ABP7X6C4_9ACTN</name>
<accession>A0ABP7X6C4</accession>
<keyword evidence="11" id="KW-1185">Reference proteome</keyword>
<dbReference type="Gene3D" id="2.60.40.3780">
    <property type="match status" value="1"/>
</dbReference>
<dbReference type="EMBL" id="BAAAZG010000086">
    <property type="protein sequence ID" value="GAA4105870.1"/>
    <property type="molecule type" value="Genomic_DNA"/>
</dbReference>
<dbReference type="InterPro" id="IPR050979">
    <property type="entry name" value="LD-transpeptidase"/>
</dbReference>
<reference evidence="11" key="1">
    <citation type="journal article" date="2019" name="Int. J. Syst. Evol. Microbiol.">
        <title>The Global Catalogue of Microorganisms (GCM) 10K type strain sequencing project: providing services to taxonomists for standard genome sequencing and annotation.</title>
        <authorList>
            <consortium name="The Broad Institute Genomics Platform"/>
            <consortium name="The Broad Institute Genome Sequencing Center for Infectious Disease"/>
            <person name="Wu L."/>
            <person name="Ma J."/>
        </authorList>
    </citation>
    <scope>NUCLEOTIDE SEQUENCE [LARGE SCALE GENOMIC DNA]</scope>
    <source>
        <strain evidence="11">JCM 16702</strain>
    </source>
</reference>
<comment type="caution">
    <text evidence="10">The sequence shown here is derived from an EMBL/GenBank/DDBJ whole genome shotgun (WGS) entry which is preliminary data.</text>
</comment>
<feature type="chain" id="PRO_5047279981" evidence="8">
    <location>
        <begin position="31"/>
        <end position="419"/>
    </location>
</feature>
<evidence type="ECO:0000256" key="7">
    <source>
        <dbReference type="PROSITE-ProRule" id="PRU01373"/>
    </source>
</evidence>
<dbReference type="Pfam" id="PF17964">
    <property type="entry name" value="Big_10"/>
    <property type="match status" value="1"/>
</dbReference>
<evidence type="ECO:0000256" key="3">
    <source>
        <dbReference type="ARBA" id="ARBA00022960"/>
    </source>
</evidence>
<keyword evidence="5" id="KW-0012">Acyltransferase</keyword>
<evidence type="ECO:0000256" key="1">
    <source>
        <dbReference type="ARBA" id="ARBA00004752"/>
    </source>
</evidence>
<protein>
    <submittedName>
        <fullName evidence="10">L,D-transpeptidase LdtMt2</fullName>
    </submittedName>
</protein>
<proteinExistence type="predicted"/>
<dbReference type="Pfam" id="PF03734">
    <property type="entry name" value="YkuD"/>
    <property type="match status" value="1"/>
</dbReference>
<feature type="active site" description="Nucleophile" evidence="7">
    <location>
        <position position="358"/>
    </location>
</feature>
<dbReference type="PANTHER" id="PTHR30582">
    <property type="entry name" value="L,D-TRANSPEPTIDASE"/>
    <property type="match status" value="1"/>
</dbReference>
<evidence type="ECO:0000256" key="2">
    <source>
        <dbReference type="ARBA" id="ARBA00022679"/>
    </source>
</evidence>
<dbReference type="InterPro" id="IPR038063">
    <property type="entry name" value="Transpep_catalytic_dom"/>
</dbReference>
<keyword evidence="2" id="KW-0808">Transferase</keyword>
<dbReference type="SUPFAM" id="SSF141523">
    <property type="entry name" value="L,D-transpeptidase catalytic domain-like"/>
    <property type="match status" value="1"/>
</dbReference>
<evidence type="ECO:0000313" key="10">
    <source>
        <dbReference type="EMBL" id="GAA4105870.1"/>
    </source>
</evidence>
<dbReference type="Proteomes" id="UP001500683">
    <property type="component" value="Unassembled WGS sequence"/>
</dbReference>
<feature type="signal peptide" evidence="8">
    <location>
        <begin position="1"/>
        <end position="30"/>
    </location>
</feature>
<keyword evidence="6 7" id="KW-0961">Cell wall biogenesis/degradation</keyword>
<dbReference type="CDD" id="cd16913">
    <property type="entry name" value="YkuD_like"/>
    <property type="match status" value="1"/>
</dbReference>
<organism evidence="10 11">
    <name type="scientific">Actinomadura miaoliensis</name>
    <dbReference type="NCBI Taxonomy" id="430685"/>
    <lineage>
        <taxon>Bacteria</taxon>
        <taxon>Bacillati</taxon>
        <taxon>Actinomycetota</taxon>
        <taxon>Actinomycetes</taxon>
        <taxon>Streptosporangiales</taxon>
        <taxon>Thermomonosporaceae</taxon>
        <taxon>Actinomadura</taxon>
    </lineage>
</organism>